<protein>
    <submittedName>
        <fullName evidence="2">Uncharacterized protein</fullName>
    </submittedName>
</protein>
<dbReference type="EMBL" id="JAOYFB010000039">
    <property type="protein sequence ID" value="KAK4028813.1"/>
    <property type="molecule type" value="Genomic_DNA"/>
</dbReference>
<evidence type="ECO:0000313" key="2">
    <source>
        <dbReference type="EMBL" id="KAK4028813.1"/>
    </source>
</evidence>
<feature type="compositionally biased region" description="Polar residues" evidence="1">
    <location>
        <begin position="1"/>
        <end position="10"/>
    </location>
</feature>
<evidence type="ECO:0000256" key="1">
    <source>
        <dbReference type="SAM" id="MobiDB-lite"/>
    </source>
</evidence>
<organism evidence="2 3">
    <name type="scientific">Daphnia magna</name>
    <dbReference type="NCBI Taxonomy" id="35525"/>
    <lineage>
        <taxon>Eukaryota</taxon>
        <taxon>Metazoa</taxon>
        <taxon>Ecdysozoa</taxon>
        <taxon>Arthropoda</taxon>
        <taxon>Crustacea</taxon>
        <taxon>Branchiopoda</taxon>
        <taxon>Diplostraca</taxon>
        <taxon>Cladocera</taxon>
        <taxon>Anomopoda</taxon>
        <taxon>Daphniidae</taxon>
        <taxon>Daphnia</taxon>
    </lineage>
</organism>
<feature type="region of interest" description="Disordered" evidence="1">
    <location>
        <begin position="75"/>
        <end position="102"/>
    </location>
</feature>
<name>A0ABR0AUL0_9CRUS</name>
<proteinExistence type="predicted"/>
<sequence length="140" mass="15502">MSENVSSMPGSISAPPNLAKKQEKTGDASIGLRRIVGISFHKTRPMANAQSKAKPQATAEEKKFCLVEHQIATEIEEEEEYNEDESEDEQSFQDPTIGDIEESRIIVEAGGRSQTEDSVADIYDDDAESEDQPKKCQIQL</sequence>
<comment type="caution">
    <text evidence="2">The sequence shown here is derived from an EMBL/GenBank/DDBJ whole genome shotgun (WGS) entry which is preliminary data.</text>
</comment>
<gene>
    <name evidence="2" type="ORF">OUZ56_021831</name>
</gene>
<evidence type="ECO:0000313" key="3">
    <source>
        <dbReference type="Proteomes" id="UP001234178"/>
    </source>
</evidence>
<feature type="region of interest" description="Disordered" evidence="1">
    <location>
        <begin position="1"/>
        <end position="26"/>
    </location>
</feature>
<reference evidence="2 3" key="1">
    <citation type="journal article" date="2023" name="Nucleic Acids Res.">
        <title>The hologenome of Daphnia magna reveals possible DNA methylation and microbiome-mediated evolution of the host genome.</title>
        <authorList>
            <person name="Chaturvedi A."/>
            <person name="Li X."/>
            <person name="Dhandapani V."/>
            <person name="Marshall H."/>
            <person name="Kissane S."/>
            <person name="Cuenca-Cambronero M."/>
            <person name="Asole G."/>
            <person name="Calvet F."/>
            <person name="Ruiz-Romero M."/>
            <person name="Marangio P."/>
            <person name="Guigo R."/>
            <person name="Rago D."/>
            <person name="Mirbahai L."/>
            <person name="Eastwood N."/>
            <person name="Colbourne J.K."/>
            <person name="Zhou J."/>
            <person name="Mallon E."/>
            <person name="Orsini L."/>
        </authorList>
    </citation>
    <scope>NUCLEOTIDE SEQUENCE [LARGE SCALE GENOMIC DNA]</scope>
    <source>
        <strain evidence="2">LRV0_1</strain>
    </source>
</reference>
<feature type="compositionally biased region" description="Acidic residues" evidence="1">
    <location>
        <begin position="75"/>
        <end position="91"/>
    </location>
</feature>
<accession>A0ABR0AUL0</accession>
<keyword evidence="3" id="KW-1185">Reference proteome</keyword>
<dbReference type="Proteomes" id="UP001234178">
    <property type="component" value="Unassembled WGS sequence"/>
</dbReference>